<proteinExistence type="predicted"/>
<evidence type="ECO:0000313" key="2">
    <source>
        <dbReference type="Proteomes" id="UP001314229"/>
    </source>
</evidence>
<name>A0AAV1QGL1_SCOSC</name>
<organism evidence="1 2">
    <name type="scientific">Scomber scombrus</name>
    <name type="common">Atlantic mackerel</name>
    <name type="synonym">Scomber vernalis</name>
    <dbReference type="NCBI Taxonomy" id="13677"/>
    <lineage>
        <taxon>Eukaryota</taxon>
        <taxon>Metazoa</taxon>
        <taxon>Chordata</taxon>
        <taxon>Craniata</taxon>
        <taxon>Vertebrata</taxon>
        <taxon>Euteleostomi</taxon>
        <taxon>Actinopterygii</taxon>
        <taxon>Neopterygii</taxon>
        <taxon>Teleostei</taxon>
        <taxon>Neoteleostei</taxon>
        <taxon>Acanthomorphata</taxon>
        <taxon>Pelagiaria</taxon>
        <taxon>Scombriformes</taxon>
        <taxon>Scombridae</taxon>
        <taxon>Scomber</taxon>
    </lineage>
</organism>
<reference evidence="1 2" key="1">
    <citation type="submission" date="2024-01" db="EMBL/GenBank/DDBJ databases">
        <authorList>
            <person name="Alioto T."/>
            <person name="Alioto T."/>
            <person name="Gomez Garrido J."/>
        </authorList>
    </citation>
    <scope>NUCLEOTIDE SEQUENCE [LARGE SCALE GENOMIC DNA]</scope>
</reference>
<dbReference type="Proteomes" id="UP001314229">
    <property type="component" value="Unassembled WGS sequence"/>
</dbReference>
<feature type="non-terminal residue" evidence="1">
    <location>
        <position position="1"/>
    </location>
</feature>
<comment type="caution">
    <text evidence="1">The sequence shown here is derived from an EMBL/GenBank/DDBJ whole genome shotgun (WGS) entry which is preliminary data.</text>
</comment>
<evidence type="ECO:0000313" key="1">
    <source>
        <dbReference type="EMBL" id="CAK6983231.1"/>
    </source>
</evidence>
<keyword evidence="2" id="KW-1185">Reference proteome</keyword>
<gene>
    <name evidence="1" type="ORF">FSCOSCO3_A004348</name>
</gene>
<sequence length="107" mass="12262">INAEFHRVTTIPLEARFMQKLDEKCIELIQVVRKKGGATREKTKLLPVVEKDTDISTRREIALKCLIINMRESVEDLIQEFLVSEKEEAEHILLGATMAIFIIGNLK</sequence>
<protein>
    <submittedName>
        <fullName evidence="1">Uncharacterized protein LOC115539239 isoform X2</fullName>
    </submittedName>
</protein>
<dbReference type="AlphaFoldDB" id="A0AAV1QGL1"/>
<dbReference type="EMBL" id="CAWUFR010001242">
    <property type="protein sequence ID" value="CAK6983231.1"/>
    <property type="molecule type" value="Genomic_DNA"/>
</dbReference>
<accession>A0AAV1QGL1</accession>